<sequence length="465" mass="50481">MYLHSRTAQRANASARLAQSARHVHKLQRRGLSGSIIGAILLGVVIFIIVLVLIIGYIKRRKNNKKAKYERAHADDTTEVASATQTIRAVNASTNSRTGRSTQPPAASSNRNNAAAAGTVDRNTSVRSVMTLPAYRQMASHNEQVLGREGERDGIDVIVDLPTEEELEALRDEEMESMYQIRLARRQMIEEQQQRRAAREEARRRGDTAALAELRARARAASNNNSTIEELRREMERAKENRNLSVSSVSYADVGLARHDGTRIRANSTDSERMGLLSDSASIGMTEVRSHSLAHNRGMSGSSVISMDSGFASPALTRRSGDSHTNTPGQPPSEARAGSSPELVEADLGEEAMPPPGYEDVSLVDDDDFRDRSMSQIHEPPPEYPGSHRSNSQRGQTSPSLVSASSEGDPGEGALRPADGGGGVGGIPRLPSLRISELPAIVVEPSSAQPPDHEHEAETEAERRL</sequence>
<comment type="caution">
    <text evidence="4">The sequence shown here is derived from an EMBL/GenBank/DDBJ whole genome shotgun (WGS) entry which is preliminary data.</text>
</comment>
<organism evidence="4 5">
    <name type="scientific">Trichoderma parareesei</name>
    <name type="common">Filamentous fungus</name>
    <dbReference type="NCBI Taxonomy" id="858221"/>
    <lineage>
        <taxon>Eukaryota</taxon>
        <taxon>Fungi</taxon>
        <taxon>Dikarya</taxon>
        <taxon>Ascomycota</taxon>
        <taxon>Pezizomycotina</taxon>
        <taxon>Sordariomycetes</taxon>
        <taxon>Hypocreomycetidae</taxon>
        <taxon>Hypocreales</taxon>
        <taxon>Hypocreaceae</taxon>
        <taxon>Trichoderma</taxon>
    </lineage>
</organism>
<evidence type="ECO:0000313" key="5">
    <source>
        <dbReference type="Proteomes" id="UP000219286"/>
    </source>
</evidence>
<accession>A0A2H3A0G7</accession>
<protein>
    <submittedName>
        <fullName evidence="4">Uncharacterized protein</fullName>
    </submittedName>
</protein>
<dbReference type="EMBL" id="LFMI01000548">
    <property type="protein sequence ID" value="OTA04834.1"/>
    <property type="molecule type" value="Genomic_DNA"/>
</dbReference>
<dbReference type="OrthoDB" id="5376312at2759"/>
<feature type="region of interest" description="Disordered" evidence="2">
    <location>
        <begin position="72"/>
        <end position="122"/>
    </location>
</feature>
<keyword evidence="3" id="KW-0812">Transmembrane</keyword>
<feature type="region of interest" description="Disordered" evidence="2">
    <location>
        <begin position="296"/>
        <end position="465"/>
    </location>
</feature>
<reference evidence="4 5" key="1">
    <citation type="journal article" date="2015" name="Genome Announc.">
        <title>Genome sequence and annotation of Trichoderma parareesei, the ancestor of the cellulase producer Trichoderma reesei.</title>
        <authorList>
            <person name="Yang D."/>
            <person name="Pomraning K."/>
            <person name="Kopchinskiy A."/>
            <person name="Karimi Aghcheh R."/>
            <person name="Atanasova L."/>
            <person name="Chenthamara K."/>
            <person name="Baker S.E."/>
            <person name="Zhang R."/>
            <person name="Shen Q."/>
            <person name="Freitag M."/>
            <person name="Kubicek C.P."/>
            <person name="Druzhinina I.S."/>
        </authorList>
    </citation>
    <scope>NUCLEOTIDE SEQUENCE [LARGE SCALE GENOMIC DNA]</scope>
    <source>
        <strain evidence="4 5">CBS 125925</strain>
    </source>
</reference>
<feature type="compositionally biased region" description="Basic and acidic residues" evidence="2">
    <location>
        <begin position="451"/>
        <end position="465"/>
    </location>
</feature>
<keyword evidence="3" id="KW-1133">Transmembrane helix</keyword>
<keyword evidence="1" id="KW-0175">Coiled coil</keyword>
<evidence type="ECO:0000256" key="3">
    <source>
        <dbReference type="SAM" id="Phobius"/>
    </source>
</evidence>
<keyword evidence="5" id="KW-1185">Reference proteome</keyword>
<evidence type="ECO:0000256" key="2">
    <source>
        <dbReference type="SAM" id="MobiDB-lite"/>
    </source>
</evidence>
<keyword evidence="3" id="KW-0472">Membrane</keyword>
<feature type="compositionally biased region" description="Low complexity" evidence="2">
    <location>
        <begin position="106"/>
        <end position="117"/>
    </location>
</feature>
<feature type="coiled-coil region" evidence="1">
    <location>
        <begin position="181"/>
        <end position="248"/>
    </location>
</feature>
<feature type="compositionally biased region" description="Polar residues" evidence="2">
    <location>
        <begin position="388"/>
        <end position="406"/>
    </location>
</feature>
<feature type="compositionally biased region" description="Polar residues" evidence="2">
    <location>
        <begin position="79"/>
        <end position="105"/>
    </location>
</feature>
<dbReference type="Proteomes" id="UP000219286">
    <property type="component" value="Unassembled WGS sequence"/>
</dbReference>
<evidence type="ECO:0000256" key="1">
    <source>
        <dbReference type="SAM" id="Coils"/>
    </source>
</evidence>
<evidence type="ECO:0000313" key="4">
    <source>
        <dbReference type="EMBL" id="OTA04834.1"/>
    </source>
</evidence>
<proteinExistence type="predicted"/>
<dbReference type="AlphaFoldDB" id="A0A2H3A0G7"/>
<gene>
    <name evidence="4" type="ORF">A9Z42_0054370</name>
</gene>
<feature type="transmembrane region" description="Helical" evidence="3">
    <location>
        <begin position="36"/>
        <end position="58"/>
    </location>
</feature>
<name>A0A2H3A0G7_TRIPA</name>